<evidence type="ECO:0000313" key="2">
    <source>
        <dbReference type="RefSeq" id="XP_070854746.1"/>
    </source>
</evidence>
<evidence type="ECO:0000313" key="1">
    <source>
        <dbReference type="Proteomes" id="UP001652628"/>
    </source>
</evidence>
<dbReference type="RefSeq" id="XP_070854746.1">
    <property type="nucleotide sequence ID" value="XM_070998645.1"/>
</dbReference>
<dbReference type="Pfam" id="PF05380">
    <property type="entry name" value="Peptidase_A17"/>
    <property type="match status" value="1"/>
</dbReference>
<reference evidence="1" key="1">
    <citation type="submission" date="2025-05" db="UniProtKB">
        <authorList>
            <consortium name="RefSeq"/>
        </authorList>
    </citation>
    <scope>NUCLEOTIDE SEQUENCE [LARGE SCALE GENOMIC DNA]</scope>
</reference>
<name>A0ABM4TXP8_DROSZ</name>
<organism evidence="1 2">
    <name type="scientific">Drosophila suzukii</name>
    <name type="common">Spotted-wing drosophila fruit fly</name>
    <dbReference type="NCBI Taxonomy" id="28584"/>
    <lineage>
        <taxon>Eukaryota</taxon>
        <taxon>Metazoa</taxon>
        <taxon>Ecdysozoa</taxon>
        <taxon>Arthropoda</taxon>
        <taxon>Hexapoda</taxon>
        <taxon>Insecta</taxon>
        <taxon>Pterygota</taxon>
        <taxon>Neoptera</taxon>
        <taxon>Endopterygota</taxon>
        <taxon>Diptera</taxon>
        <taxon>Brachycera</taxon>
        <taxon>Muscomorpha</taxon>
        <taxon>Ephydroidea</taxon>
        <taxon>Drosophilidae</taxon>
        <taxon>Drosophila</taxon>
        <taxon>Sophophora</taxon>
    </lineage>
</organism>
<dbReference type="GeneID" id="139354416"/>
<dbReference type="PANTHER" id="PTHR22955">
    <property type="entry name" value="RETROTRANSPOSON"/>
    <property type="match status" value="1"/>
</dbReference>
<proteinExistence type="predicted"/>
<accession>A0ABM4TXP8</accession>
<dbReference type="Proteomes" id="UP001652628">
    <property type="component" value="Chromosome 2"/>
</dbReference>
<dbReference type="PANTHER" id="PTHR22955:SF77">
    <property type="entry name" value="ASPARTIC PUTATIVE DOMAIN-CONTAINING PROTEIN-RELATED"/>
    <property type="match status" value="1"/>
</dbReference>
<dbReference type="InterPro" id="IPR008042">
    <property type="entry name" value="Retrotrans_Pao"/>
</dbReference>
<protein>
    <submittedName>
        <fullName evidence="2">Uncharacterized protein</fullName>
    </submittedName>
</protein>
<reference evidence="2" key="2">
    <citation type="submission" date="2025-08" db="UniProtKB">
        <authorList>
            <consortium name="RefSeq"/>
        </authorList>
    </citation>
    <scope>IDENTIFICATION</scope>
</reference>
<keyword evidence="1" id="KW-1185">Reference proteome</keyword>
<gene>
    <name evidence="2" type="primary">LOC139354416</name>
</gene>
<sequence>MACAACAYLRASCTDGSVQVNLLAARSRVTPVKPLTIPRVELSGALLCTQLADWIVNQLQASHHTISVYYWSDAMIVLYWISGDPSRWKTFVSNRIGAILEASSPSQWRHVLTQENPADCATRGLTPSQLKHHTLWWNGPHWLHLS</sequence>